<keyword evidence="10" id="KW-1185">Reference proteome</keyword>
<comment type="subcellular location">
    <subcellularLocation>
        <location evidence="1">Cell membrane</location>
        <topology evidence="1">Multi-pass membrane protein</topology>
    </subcellularLocation>
</comment>
<dbReference type="PANTHER" id="PTHR33908:SF11">
    <property type="entry name" value="MEMBRANE PROTEIN"/>
    <property type="match status" value="1"/>
</dbReference>
<evidence type="ECO:0000256" key="8">
    <source>
        <dbReference type="SAM" id="Phobius"/>
    </source>
</evidence>
<accession>A0A2H4VSN1</accession>
<evidence type="ECO:0000256" key="5">
    <source>
        <dbReference type="ARBA" id="ARBA00022692"/>
    </source>
</evidence>
<evidence type="ECO:0000313" key="10">
    <source>
        <dbReference type="Proteomes" id="UP000232631"/>
    </source>
</evidence>
<keyword evidence="4" id="KW-0808">Transferase</keyword>
<dbReference type="GeneID" id="35123608"/>
<gene>
    <name evidence="9" type="ORF">BK009_10605</name>
</gene>
<dbReference type="GO" id="GO:0005886">
    <property type="term" value="C:plasma membrane"/>
    <property type="evidence" value="ECO:0007669"/>
    <property type="project" value="UniProtKB-SubCell"/>
</dbReference>
<dbReference type="GO" id="GO:0016763">
    <property type="term" value="F:pentosyltransferase activity"/>
    <property type="evidence" value="ECO:0007669"/>
    <property type="project" value="TreeGrafter"/>
</dbReference>
<proteinExistence type="predicted"/>
<protein>
    <submittedName>
        <fullName evidence="9">Uncharacterized protein</fullName>
    </submittedName>
</protein>
<keyword evidence="5 8" id="KW-0812">Transmembrane</keyword>
<dbReference type="Proteomes" id="UP000232631">
    <property type="component" value="Chromosome"/>
</dbReference>
<evidence type="ECO:0000256" key="1">
    <source>
        <dbReference type="ARBA" id="ARBA00004651"/>
    </source>
</evidence>
<evidence type="ECO:0000256" key="6">
    <source>
        <dbReference type="ARBA" id="ARBA00022989"/>
    </source>
</evidence>
<dbReference type="PANTHER" id="PTHR33908">
    <property type="entry name" value="MANNOSYLTRANSFERASE YKCB-RELATED"/>
    <property type="match status" value="1"/>
</dbReference>
<dbReference type="GO" id="GO:0008610">
    <property type="term" value="P:lipid biosynthetic process"/>
    <property type="evidence" value="ECO:0007669"/>
    <property type="project" value="UniProtKB-ARBA"/>
</dbReference>
<evidence type="ECO:0000256" key="4">
    <source>
        <dbReference type="ARBA" id="ARBA00022679"/>
    </source>
</evidence>
<feature type="transmembrane region" description="Helical" evidence="8">
    <location>
        <begin position="118"/>
        <end position="136"/>
    </location>
</feature>
<keyword evidence="2" id="KW-1003">Cell membrane</keyword>
<dbReference type="InterPro" id="IPR050297">
    <property type="entry name" value="LipidA_mod_glycosyltrf_83"/>
</dbReference>
<evidence type="ECO:0000256" key="7">
    <source>
        <dbReference type="ARBA" id="ARBA00023136"/>
    </source>
</evidence>
<feature type="transmembrane region" description="Helical" evidence="8">
    <location>
        <begin position="215"/>
        <end position="240"/>
    </location>
</feature>
<feature type="transmembrane region" description="Helical" evidence="8">
    <location>
        <begin position="143"/>
        <end position="162"/>
    </location>
</feature>
<feature type="transmembrane region" description="Helical" evidence="8">
    <location>
        <begin position="299"/>
        <end position="323"/>
    </location>
</feature>
<reference evidence="9 10" key="1">
    <citation type="submission" date="2016-10" db="EMBL/GenBank/DDBJ databases">
        <title>Comparative genomics between deep and shallow subseafloor isolates.</title>
        <authorList>
            <person name="Ishii S."/>
            <person name="Miller J.R."/>
            <person name="Sutton G."/>
            <person name="Suzuki S."/>
            <person name="Methe B."/>
            <person name="Inagaki F."/>
            <person name="Imachi H."/>
        </authorList>
    </citation>
    <scope>NUCLEOTIDE SEQUENCE [LARGE SCALE GENOMIC DNA]</scope>
    <source>
        <strain evidence="9 10">A8p</strain>
    </source>
</reference>
<organism evidence="9 10">
    <name type="scientific">Methanobacterium subterraneum</name>
    <dbReference type="NCBI Taxonomy" id="59277"/>
    <lineage>
        <taxon>Archaea</taxon>
        <taxon>Methanobacteriati</taxon>
        <taxon>Methanobacteriota</taxon>
        <taxon>Methanomada group</taxon>
        <taxon>Methanobacteria</taxon>
        <taxon>Methanobacteriales</taxon>
        <taxon>Methanobacteriaceae</taxon>
        <taxon>Methanobacterium</taxon>
    </lineage>
</organism>
<feature type="transmembrane region" description="Helical" evidence="8">
    <location>
        <begin position="12"/>
        <end position="30"/>
    </location>
</feature>
<dbReference type="EMBL" id="CP017768">
    <property type="protein sequence ID" value="AUB61087.1"/>
    <property type="molecule type" value="Genomic_DNA"/>
</dbReference>
<sequence>MEYGKITENRFLLLMIPAILAFIIALIPTLKYPWPLSWDIHYHVHLAKLYLEQGIIFWDPLTYAPFGRPIFYPPLFHYILAASAAVFKVDPFQISRYLQPIFAFFMVLSFTFVTSKLYNLRVALLAGFFLFFSVLFHRAILPLPETMALILFPMAIYLYYLALRGNRAKFAILGGILSGLMMLTHNLTGLIMLGVVLLFTLALKLRNERVDYKVLGFFMGFTLMVAAIWWLPLIIHYGFIFHNPQMVILGPVGYLGILNKTMGVPALIFVFLWVVSMINDELNKDYVEKWHNRLSRGDILIIIWALFPLILSNAYLLGFSILIDRILNFAVFPVMIIAALGLEYIYSNKKPAYQKAYKVIIALLIISSLFSAVFCALSLKPMVTDSQRDLAQWFADNGDGKGVVMSLTEGLDPVIVSISRQPVSTGGYQPGMVKVLDRNLYYSGNFTKEDCMRDNIEYFVVQSPIVHHSYFTMVYQNKDYKVWQVNI</sequence>
<dbReference type="AlphaFoldDB" id="A0A2H4VSN1"/>
<evidence type="ECO:0000256" key="3">
    <source>
        <dbReference type="ARBA" id="ARBA00022676"/>
    </source>
</evidence>
<name>A0A2H4VSN1_9EURY</name>
<keyword evidence="7 8" id="KW-0472">Membrane</keyword>
<feature type="transmembrane region" description="Helical" evidence="8">
    <location>
        <begin position="182"/>
        <end position="203"/>
    </location>
</feature>
<keyword evidence="3" id="KW-0328">Glycosyltransferase</keyword>
<feature type="transmembrane region" description="Helical" evidence="8">
    <location>
        <begin position="252"/>
        <end position="278"/>
    </location>
</feature>
<feature type="transmembrane region" description="Helical" evidence="8">
    <location>
        <begin position="94"/>
        <end position="112"/>
    </location>
</feature>
<evidence type="ECO:0000313" key="9">
    <source>
        <dbReference type="EMBL" id="AUB61087.1"/>
    </source>
</evidence>
<feature type="transmembrane region" description="Helical" evidence="8">
    <location>
        <begin position="329"/>
        <end position="347"/>
    </location>
</feature>
<feature type="transmembrane region" description="Helical" evidence="8">
    <location>
        <begin position="359"/>
        <end position="379"/>
    </location>
</feature>
<evidence type="ECO:0000256" key="2">
    <source>
        <dbReference type="ARBA" id="ARBA00022475"/>
    </source>
</evidence>
<dbReference type="RefSeq" id="WP_100907314.1">
    <property type="nucleotide sequence ID" value="NZ_CP017768.1"/>
</dbReference>
<dbReference type="KEGG" id="msub:BK009_10605"/>
<keyword evidence="6 8" id="KW-1133">Transmembrane helix</keyword>